<keyword evidence="2" id="KW-1185">Reference proteome</keyword>
<dbReference type="AlphaFoldDB" id="A0A5N7MH99"/>
<reference evidence="1 2" key="1">
    <citation type="journal article" date="2019" name="Syst. Appl. Microbiol.">
        <title>Microvirga tunisiensis sp. nov., a root nodule symbiotic bacterium isolated from Lupinus micranthus and L. luteus grown in Northern Tunisia.</title>
        <authorList>
            <person name="Msaddak A."/>
            <person name="Rejili M."/>
            <person name="Duran D."/>
            <person name="Mars M."/>
            <person name="Palacios J.M."/>
            <person name="Ruiz-Argueso T."/>
            <person name="Rey L."/>
            <person name="Imperial J."/>
        </authorList>
    </citation>
    <scope>NUCLEOTIDE SEQUENCE [LARGE SCALE GENOMIC DNA]</scope>
    <source>
        <strain evidence="1 2">Lmie10</strain>
    </source>
</reference>
<dbReference type="RefSeq" id="WP_152712429.1">
    <property type="nucleotide sequence ID" value="NZ_VOSJ01000041.1"/>
</dbReference>
<dbReference type="Gene3D" id="3.30.2000.30">
    <property type="match status" value="1"/>
</dbReference>
<evidence type="ECO:0000313" key="2">
    <source>
        <dbReference type="Proteomes" id="UP000403266"/>
    </source>
</evidence>
<sequence>MTSPVLALRRAILDAAALDADLCALMGGALRLYDEPPRGSEPVYALFSDVRATDWSTDHDRGHEQDLGIVVWSERGGARMALAVAERFDAILDQVSLALDGHRLINLRVTELVSERDKDTQLTRVTLRLRAVTEVAR</sequence>
<comment type="caution">
    <text evidence="1">The sequence shown here is derived from an EMBL/GenBank/DDBJ whole genome shotgun (WGS) entry which is preliminary data.</text>
</comment>
<accession>A0A5N7MH99</accession>
<dbReference type="OrthoDB" id="7630456at2"/>
<dbReference type="InterPro" id="IPR053745">
    <property type="entry name" value="Viral_Tail_Comp_sf"/>
</dbReference>
<organism evidence="1 2">
    <name type="scientific">Microvirga tunisiensis</name>
    <dbReference type="NCBI Taxonomy" id="2108360"/>
    <lineage>
        <taxon>Bacteria</taxon>
        <taxon>Pseudomonadati</taxon>
        <taxon>Pseudomonadota</taxon>
        <taxon>Alphaproteobacteria</taxon>
        <taxon>Hyphomicrobiales</taxon>
        <taxon>Methylobacteriaceae</taxon>
        <taxon>Microvirga</taxon>
    </lineage>
</organism>
<dbReference type="Pfam" id="PF11367">
    <property type="entry name" value="Tail_completion_gp17"/>
    <property type="match status" value="1"/>
</dbReference>
<proteinExistence type="predicted"/>
<gene>
    <name evidence="1" type="ORF">FS320_13760</name>
</gene>
<name>A0A5N7MH99_9HYPH</name>
<dbReference type="EMBL" id="VOSK01000044">
    <property type="protein sequence ID" value="MPR26263.1"/>
    <property type="molecule type" value="Genomic_DNA"/>
</dbReference>
<evidence type="ECO:0000313" key="1">
    <source>
        <dbReference type="EMBL" id="MPR26263.1"/>
    </source>
</evidence>
<dbReference type="InterPro" id="IPR021508">
    <property type="entry name" value="Gp17-like"/>
</dbReference>
<protein>
    <submittedName>
        <fullName evidence="1">DUF3168 domain-containing protein</fullName>
    </submittedName>
</protein>
<dbReference type="Proteomes" id="UP000403266">
    <property type="component" value="Unassembled WGS sequence"/>
</dbReference>